<gene>
    <name evidence="2" type="ORF">Raf01_31480</name>
</gene>
<accession>A0A8J3QUA9</accession>
<evidence type="ECO:0000313" key="3">
    <source>
        <dbReference type="Proteomes" id="UP000642748"/>
    </source>
</evidence>
<protein>
    <recommendedName>
        <fullName evidence="4">CU044_5270 family protein</fullName>
    </recommendedName>
</protein>
<evidence type="ECO:0008006" key="4">
    <source>
        <dbReference type="Google" id="ProtNLM"/>
    </source>
</evidence>
<keyword evidence="1" id="KW-0812">Transmembrane</keyword>
<dbReference type="RefSeq" id="WP_203918619.1">
    <property type="nucleotide sequence ID" value="NZ_BONZ01000030.1"/>
</dbReference>
<sequence>MDDLRLLREVERDRPLRTLEELAAQRSLLLEATRADPAGVRAHPTRRTRPAGVWAGWLGTARRRLWAVFAAAVGTLAVVAAAMLLLVPGKGGGDQPARSGSATEAILVLQRAAAKQAGLPDVVPRPDQFVYTKTGGPGGFREAWWSVDGTRDGLIQGSTGVTTPVAGCRDGRAAAVKGDEFVPGKTEPCTPSPAYQPDLPTDPDAMMAYLYQHGGEPGDPNATGKAVLTLLQEQYVRPPAREALFEAAARIPGLRLIPNVTDGAGRTGVGVAWSEAGKNGLLIFDPKDYSLLDSGTGAGGDAVIRQAIVNEVGQRG</sequence>
<dbReference type="InterPro" id="IPR047789">
    <property type="entry name" value="CU044_5270-like"/>
</dbReference>
<dbReference type="Proteomes" id="UP000642748">
    <property type="component" value="Unassembled WGS sequence"/>
</dbReference>
<keyword evidence="1" id="KW-0472">Membrane</keyword>
<keyword evidence="1" id="KW-1133">Transmembrane helix</keyword>
<organism evidence="2 3">
    <name type="scientific">Rugosimonospora africana</name>
    <dbReference type="NCBI Taxonomy" id="556532"/>
    <lineage>
        <taxon>Bacteria</taxon>
        <taxon>Bacillati</taxon>
        <taxon>Actinomycetota</taxon>
        <taxon>Actinomycetes</taxon>
        <taxon>Micromonosporales</taxon>
        <taxon>Micromonosporaceae</taxon>
        <taxon>Rugosimonospora</taxon>
    </lineage>
</organism>
<dbReference type="EMBL" id="BONZ01000030">
    <property type="protein sequence ID" value="GIH14976.1"/>
    <property type="molecule type" value="Genomic_DNA"/>
</dbReference>
<proteinExistence type="predicted"/>
<dbReference type="AlphaFoldDB" id="A0A8J3QUA9"/>
<reference evidence="2" key="1">
    <citation type="submission" date="2021-01" db="EMBL/GenBank/DDBJ databases">
        <title>Whole genome shotgun sequence of Rugosimonospora africana NBRC 104875.</title>
        <authorList>
            <person name="Komaki H."/>
            <person name="Tamura T."/>
        </authorList>
    </citation>
    <scope>NUCLEOTIDE SEQUENCE</scope>
    <source>
        <strain evidence="2">NBRC 104875</strain>
    </source>
</reference>
<keyword evidence="3" id="KW-1185">Reference proteome</keyword>
<feature type="transmembrane region" description="Helical" evidence="1">
    <location>
        <begin position="65"/>
        <end position="87"/>
    </location>
</feature>
<name>A0A8J3QUA9_9ACTN</name>
<comment type="caution">
    <text evidence="2">The sequence shown here is derived from an EMBL/GenBank/DDBJ whole genome shotgun (WGS) entry which is preliminary data.</text>
</comment>
<evidence type="ECO:0000313" key="2">
    <source>
        <dbReference type="EMBL" id="GIH14976.1"/>
    </source>
</evidence>
<dbReference type="NCBIfam" id="NF038083">
    <property type="entry name" value="CU044_5270_fam"/>
    <property type="match status" value="1"/>
</dbReference>
<evidence type="ECO:0000256" key="1">
    <source>
        <dbReference type="SAM" id="Phobius"/>
    </source>
</evidence>